<protein>
    <submittedName>
        <fullName evidence="1">Uncharacterized protein</fullName>
    </submittedName>
</protein>
<evidence type="ECO:0000313" key="1">
    <source>
        <dbReference type="EMBL" id="JAH82870.1"/>
    </source>
</evidence>
<organism evidence="1">
    <name type="scientific">Anguilla anguilla</name>
    <name type="common">European freshwater eel</name>
    <name type="synonym">Muraena anguilla</name>
    <dbReference type="NCBI Taxonomy" id="7936"/>
    <lineage>
        <taxon>Eukaryota</taxon>
        <taxon>Metazoa</taxon>
        <taxon>Chordata</taxon>
        <taxon>Craniata</taxon>
        <taxon>Vertebrata</taxon>
        <taxon>Euteleostomi</taxon>
        <taxon>Actinopterygii</taxon>
        <taxon>Neopterygii</taxon>
        <taxon>Teleostei</taxon>
        <taxon>Anguilliformes</taxon>
        <taxon>Anguillidae</taxon>
        <taxon>Anguilla</taxon>
    </lineage>
</organism>
<reference evidence="1" key="1">
    <citation type="submission" date="2014-11" db="EMBL/GenBank/DDBJ databases">
        <authorList>
            <person name="Amaro Gonzalez C."/>
        </authorList>
    </citation>
    <scope>NUCLEOTIDE SEQUENCE</scope>
</reference>
<name>A0A0E9W007_ANGAN</name>
<sequence length="61" mass="7230">MKSSFISSTTNDSQYIPKELQKRPFLSGVLFLSLYYIKMYEQENGTHKIKFRFIVGQQLHI</sequence>
<dbReference type="EMBL" id="GBXM01025707">
    <property type="protein sequence ID" value="JAH82870.1"/>
    <property type="molecule type" value="Transcribed_RNA"/>
</dbReference>
<accession>A0A0E9W007</accession>
<proteinExistence type="predicted"/>
<reference evidence="1" key="2">
    <citation type="journal article" date="2015" name="Fish Shellfish Immunol.">
        <title>Early steps in the European eel (Anguilla anguilla)-Vibrio vulnificus interaction in the gills: Role of the RtxA13 toxin.</title>
        <authorList>
            <person name="Callol A."/>
            <person name="Pajuelo D."/>
            <person name="Ebbesson L."/>
            <person name="Teles M."/>
            <person name="MacKenzie S."/>
            <person name="Amaro C."/>
        </authorList>
    </citation>
    <scope>NUCLEOTIDE SEQUENCE</scope>
</reference>
<dbReference type="AlphaFoldDB" id="A0A0E9W007"/>